<organism evidence="1 2">
    <name type="scientific">Ensifer oleiphilus</name>
    <dbReference type="NCBI Taxonomy" id="2742698"/>
    <lineage>
        <taxon>Bacteria</taxon>
        <taxon>Pseudomonadati</taxon>
        <taxon>Pseudomonadota</taxon>
        <taxon>Alphaproteobacteria</taxon>
        <taxon>Hyphomicrobiales</taxon>
        <taxon>Rhizobiaceae</taxon>
        <taxon>Sinorhizobium/Ensifer group</taxon>
        <taxon>Ensifer</taxon>
    </lineage>
</organism>
<dbReference type="EMBL" id="JABWDU010000006">
    <property type="protein sequence ID" value="NVD41555.1"/>
    <property type="molecule type" value="Genomic_DNA"/>
</dbReference>
<protein>
    <submittedName>
        <fullName evidence="1">Uncharacterized protein</fullName>
    </submittedName>
</protein>
<sequence length="101" mass="11307">MFLARVLAVEGLDASWQSGTPRLSHEGPEPGDFVFLSDTNWQSHAWVECGNLIVDVTADQFGAPPVVVISRHDRRYSKGDRDTALPEFVRARERAGDEIWP</sequence>
<dbReference type="RefSeq" id="WP_176354952.1">
    <property type="nucleotide sequence ID" value="NZ_JABWDU010000006.1"/>
</dbReference>
<name>A0A7Y6Q9L1_9HYPH</name>
<reference evidence="1 2" key="1">
    <citation type="submission" date="2020-06" db="EMBL/GenBank/DDBJ databases">
        <authorList>
            <person name="Grouzdev D.S."/>
        </authorList>
    </citation>
    <scope>NUCLEOTIDE SEQUENCE [LARGE SCALE GENOMIC DNA]</scope>
    <source>
        <strain evidence="1 2">HO-A22</strain>
    </source>
</reference>
<proteinExistence type="predicted"/>
<dbReference type="Proteomes" id="UP000520198">
    <property type="component" value="Unassembled WGS sequence"/>
</dbReference>
<comment type="caution">
    <text evidence="1">The sequence shown here is derived from an EMBL/GenBank/DDBJ whole genome shotgun (WGS) entry which is preliminary data.</text>
</comment>
<accession>A0A7Y6Q9L1</accession>
<evidence type="ECO:0000313" key="1">
    <source>
        <dbReference type="EMBL" id="NVD41555.1"/>
    </source>
</evidence>
<dbReference type="AlphaFoldDB" id="A0A7Y6Q9L1"/>
<evidence type="ECO:0000313" key="2">
    <source>
        <dbReference type="Proteomes" id="UP000520198"/>
    </source>
</evidence>
<gene>
    <name evidence="1" type="ORF">HT585_22050</name>
</gene>
<keyword evidence="2" id="KW-1185">Reference proteome</keyword>